<proteinExistence type="predicted"/>
<dbReference type="STRING" id="684065.SAMN05421738_1062"/>
<keyword evidence="3" id="KW-1185">Reference proteome</keyword>
<feature type="signal peptide" evidence="1">
    <location>
        <begin position="1"/>
        <end position="21"/>
    </location>
</feature>
<evidence type="ECO:0000256" key="1">
    <source>
        <dbReference type="SAM" id="SignalP"/>
    </source>
</evidence>
<name>A0A1I4VVN5_9FLAO</name>
<dbReference type="RefSeq" id="WP_125113031.1">
    <property type="nucleotide sequence ID" value="NZ_FOUZ01000006.1"/>
</dbReference>
<protein>
    <recommendedName>
        <fullName evidence="4">DUF4876 domain-containing protein</fullName>
    </recommendedName>
</protein>
<feature type="chain" id="PRO_5011653263" description="DUF4876 domain-containing protein" evidence="1">
    <location>
        <begin position="22"/>
        <end position="442"/>
    </location>
</feature>
<dbReference type="Proteomes" id="UP000199149">
    <property type="component" value="Unassembled WGS sequence"/>
</dbReference>
<evidence type="ECO:0000313" key="2">
    <source>
        <dbReference type="EMBL" id="SFN05076.1"/>
    </source>
</evidence>
<gene>
    <name evidence="2" type="ORF">SAMN05421738_1062</name>
</gene>
<accession>A0A1I4VVN5</accession>
<keyword evidence="1" id="KW-0732">Signal</keyword>
<dbReference type="AlphaFoldDB" id="A0A1I4VVN5"/>
<sequence>MIKKLLILTPFLAGLMFQSCSDDDFSGANLNPVSVNAEVKFAGDFSDTKAINTNVLLKNTETGAEYKGITDKDGKLVLPTVLPGKYTATVTLTLTPKQFEAYFGYPSGNEEDIVFNGAAENIAITSTNTTLSIELMAAKTVGGLVIKQIYYGGSHIKEGAVFRDQFVEIYNNSNEVMYADGLIFAQLYGTTTTGTESYHTSTGQLDWSKGEGNTKGAAANTDYVYADWVYRIPGSGIQYPIQPGKSITIAATAINHKANYTDNSGNAVNILNPDLTVDLSNADFEANFTSYTGSQYRWDIQNLNVPDLDILFVYAGKEMTLDNLGRDAYVILNATAAEYNGFTKVKSPDPRPTSERYCIQIPNSFILDAVETTTDLANNLIPKKLNTSDDAGRTYLLQGAYTSTSVIRKTAKTINGRIILKDTNNSTEDFVNIKANPKAFAN</sequence>
<dbReference type="EMBL" id="FOUZ01000006">
    <property type="protein sequence ID" value="SFN05076.1"/>
    <property type="molecule type" value="Genomic_DNA"/>
</dbReference>
<dbReference type="InterPro" id="IPR032627">
    <property type="entry name" value="DUF4876"/>
</dbReference>
<dbReference type="OrthoDB" id="1409865at2"/>
<organism evidence="2 3">
    <name type="scientific">Algoriella xinjiangensis</name>
    <dbReference type="NCBI Taxonomy" id="684065"/>
    <lineage>
        <taxon>Bacteria</taxon>
        <taxon>Pseudomonadati</taxon>
        <taxon>Bacteroidota</taxon>
        <taxon>Flavobacteriia</taxon>
        <taxon>Flavobacteriales</taxon>
        <taxon>Weeksellaceae</taxon>
        <taxon>Algoriella</taxon>
    </lineage>
</organism>
<evidence type="ECO:0000313" key="3">
    <source>
        <dbReference type="Proteomes" id="UP000199149"/>
    </source>
</evidence>
<reference evidence="3" key="1">
    <citation type="submission" date="2016-10" db="EMBL/GenBank/DDBJ databases">
        <authorList>
            <person name="Varghese N."/>
            <person name="Submissions S."/>
        </authorList>
    </citation>
    <scope>NUCLEOTIDE SEQUENCE [LARGE SCALE GENOMIC DNA]</scope>
    <source>
        <strain evidence="3">XJ109</strain>
    </source>
</reference>
<dbReference type="Pfam" id="PF16215">
    <property type="entry name" value="DUF4876"/>
    <property type="match status" value="1"/>
</dbReference>
<dbReference type="PROSITE" id="PS51257">
    <property type="entry name" value="PROKAR_LIPOPROTEIN"/>
    <property type="match status" value="1"/>
</dbReference>
<evidence type="ECO:0008006" key="4">
    <source>
        <dbReference type="Google" id="ProtNLM"/>
    </source>
</evidence>